<keyword evidence="2 3" id="KW-0067">ATP-binding</keyword>
<dbReference type="InterPro" id="IPR050534">
    <property type="entry name" value="Coronavir_polyprotein_1ab"/>
</dbReference>
<dbReference type="PANTHER" id="PTHR43788">
    <property type="entry name" value="DNA2/NAM7 HELICASE FAMILY MEMBER"/>
    <property type="match status" value="1"/>
</dbReference>
<dbReference type="InterPro" id="IPR027785">
    <property type="entry name" value="UvrD-like_helicase_C"/>
</dbReference>
<dbReference type="AlphaFoldDB" id="A0A918P5U5"/>
<organism evidence="5 6">
    <name type="scientific">Paludibacterium paludis</name>
    <dbReference type="NCBI Taxonomy" id="1225769"/>
    <lineage>
        <taxon>Bacteria</taxon>
        <taxon>Pseudomonadati</taxon>
        <taxon>Pseudomonadota</taxon>
        <taxon>Betaproteobacteria</taxon>
        <taxon>Neisseriales</taxon>
        <taxon>Chromobacteriaceae</taxon>
        <taxon>Paludibacterium</taxon>
    </lineage>
</organism>
<gene>
    <name evidence="3 5" type="primary">recD</name>
    <name evidence="5" type="ORF">GCM10011289_33930</name>
</gene>
<dbReference type="EMBL" id="BMYX01000025">
    <property type="protein sequence ID" value="GGY27798.1"/>
    <property type="molecule type" value="Genomic_DNA"/>
</dbReference>
<dbReference type="GO" id="GO:0008854">
    <property type="term" value="F:exodeoxyribonuclease V activity"/>
    <property type="evidence" value="ECO:0007669"/>
    <property type="project" value="InterPro"/>
</dbReference>
<dbReference type="InterPro" id="IPR003593">
    <property type="entry name" value="AAA+_ATPase"/>
</dbReference>
<dbReference type="InterPro" id="IPR006344">
    <property type="entry name" value="RecD"/>
</dbReference>
<keyword evidence="3" id="KW-0540">Nuclease</keyword>
<dbReference type="RefSeq" id="WP_189536552.1">
    <property type="nucleotide sequence ID" value="NZ_BMYX01000025.1"/>
</dbReference>
<feature type="binding site" evidence="3">
    <location>
        <begin position="147"/>
        <end position="154"/>
    </location>
    <ligand>
        <name>ATP</name>
        <dbReference type="ChEBI" id="CHEBI:30616"/>
    </ligand>
</feature>
<keyword evidence="3" id="KW-0269">Exonuclease</keyword>
<keyword evidence="3" id="KW-0227">DNA damage</keyword>
<dbReference type="Gene3D" id="3.40.50.300">
    <property type="entry name" value="P-loop containing nucleotide triphosphate hydrolases"/>
    <property type="match status" value="3"/>
</dbReference>
<comment type="function">
    <text evidence="3">A helicase/nuclease that prepares dsDNA breaks (DSB) for recombinational DNA repair. Binds to DSBs and unwinds DNA via a highly rapid and processive ATP-dependent bidirectional helicase activity. Unwinds dsDNA until it encounters a Chi (crossover hotspot instigator) sequence from the 3' direction. Cuts ssDNA a few nucleotides 3' to the Chi site. The properties and activities of the enzyme are changed at Chi. The Chi-altered holoenzyme produces a long 3'-ssDNA overhang and facilitates RecA-binding to the ssDNA for homologous DNA recombination and repair. Holoenzyme degrades any linearized DNA that is unable to undergo homologous recombination. In the holoenzyme this subunit has ssDNA-dependent ATPase and 5'-3' helicase activity. When added to pre-assembled RecBC greatly stimulates nuclease activity and augments holoenzyme processivity. Negatively regulates the RecA-loading ability of RecBCD.</text>
</comment>
<evidence type="ECO:0000256" key="3">
    <source>
        <dbReference type="HAMAP-Rule" id="MF_01487"/>
    </source>
</evidence>
<keyword evidence="3" id="KW-0378">Hydrolase</keyword>
<dbReference type="InterPro" id="IPR027417">
    <property type="entry name" value="P-loop_NTPase"/>
</dbReference>
<dbReference type="GO" id="GO:0017116">
    <property type="term" value="F:single-stranded DNA helicase activity"/>
    <property type="evidence" value="ECO:0007669"/>
    <property type="project" value="TreeGrafter"/>
</dbReference>
<dbReference type="SMART" id="SM00382">
    <property type="entry name" value="AAA"/>
    <property type="match status" value="1"/>
</dbReference>
<keyword evidence="3" id="KW-0238">DNA-binding</keyword>
<keyword evidence="1 3" id="KW-0547">Nucleotide-binding</keyword>
<dbReference type="GO" id="GO:0000724">
    <property type="term" value="P:double-strand break repair via homologous recombination"/>
    <property type="evidence" value="ECO:0007669"/>
    <property type="project" value="UniProtKB-UniRule"/>
</dbReference>
<dbReference type="Pfam" id="PF13245">
    <property type="entry name" value="AAA_19"/>
    <property type="match status" value="1"/>
</dbReference>
<dbReference type="CDD" id="cd17933">
    <property type="entry name" value="DEXSc_RecD-like"/>
    <property type="match status" value="1"/>
</dbReference>
<evidence type="ECO:0000256" key="2">
    <source>
        <dbReference type="ARBA" id="ARBA00022840"/>
    </source>
</evidence>
<dbReference type="GO" id="GO:0043139">
    <property type="term" value="F:5'-3' DNA helicase activity"/>
    <property type="evidence" value="ECO:0007669"/>
    <property type="project" value="UniProtKB-UniRule"/>
</dbReference>
<proteinExistence type="inferred from homology"/>
<dbReference type="GO" id="GO:0005524">
    <property type="term" value="F:ATP binding"/>
    <property type="evidence" value="ECO:0007669"/>
    <property type="project" value="UniProtKB-UniRule"/>
</dbReference>
<keyword evidence="6" id="KW-1185">Reference proteome</keyword>
<name>A0A918P5U5_9NEIS</name>
<evidence type="ECO:0000313" key="5">
    <source>
        <dbReference type="EMBL" id="GGY27798.1"/>
    </source>
</evidence>
<dbReference type="Pfam" id="PF13538">
    <property type="entry name" value="UvrD_C_2"/>
    <property type="match status" value="1"/>
</dbReference>
<dbReference type="PANTHER" id="PTHR43788:SF6">
    <property type="entry name" value="DNA HELICASE B"/>
    <property type="match status" value="1"/>
</dbReference>
<evidence type="ECO:0000256" key="1">
    <source>
        <dbReference type="ARBA" id="ARBA00022741"/>
    </source>
</evidence>
<dbReference type="GO" id="GO:0003677">
    <property type="term" value="F:DNA binding"/>
    <property type="evidence" value="ECO:0007669"/>
    <property type="project" value="UniProtKB-UniRule"/>
</dbReference>
<evidence type="ECO:0000259" key="4">
    <source>
        <dbReference type="SMART" id="SM00382"/>
    </source>
</evidence>
<comment type="similarity">
    <text evidence="3">Belongs to the RecD family.</text>
</comment>
<evidence type="ECO:0000313" key="6">
    <source>
        <dbReference type="Proteomes" id="UP000645257"/>
    </source>
</evidence>
<keyword evidence="3" id="KW-0347">Helicase</keyword>
<dbReference type="GO" id="GO:0009338">
    <property type="term" value="C:exodeoxyribonuclease V complex"/>
    <property type="evidence" value="ECO:0007669"/>
    <property type="project" value="InterPro"/>
</dbReference>
<comment type="subunit">
    <text evidence="3">Heterotrimer of RecB, RecC and RecD. All subunits contribute to DNA-binding.</text>
</comment>
<dbReference type="SUPFAM" id="SSF52540">
    <property type="entry name" value="P-loop containing nucleoside triphosphate hydrolases"/>
    <property type="match status" value="2"/>
</dbReference>
<dbReference type="NCBIfam" id="TIGR01447">
    <property type="entry name" value="recD"/>
    <property type="match status" value="1"/>
</dbReference>
<feature type="domain" description="AAA+ ATPase" evidence="4">
    <location>
        <begin position="139"/>
        <end position="298"/>
    </location>
</feature>
<comment type="miscellaneous">
    <text evidence="3">In the RecBCD complex, RecB has a slow 3'-5' helicase, an exonuclease activity and loads RecA onto ssDNA, RecD has a fast 5'-3' helicase activity, while RecC stimulates the ATPase and processivity of the RecB helicase and contributes to recognition of the Chi site.</text>
</comment>
<dbReference type="HAMAP" id="MF_01487">
    <property type="entry name" value="RecD"/>
    <property type="match status" value="1"/>
</dbReference>
<accession>A0A918P5U5</accession>
<dbReference type="EC" id="5.6.2.3" evidence="3"/>
<dbReference type="CDD" id="cd18809">
    <property type="entry name" value="SF1_C_RecD"/>
    <property type="match status" value="1"/>
</dbReference>
<keyword evidence="3" id="KW-0413">Isomerase</keyword>
<reference evidence="5" key="1">
    <citation type="journal article" date="2014" name="Int. J. Syst. Evol. Microbiol.">
        <title>Complete genome sequence of Corynebacterium casei LMG S-19264T (=DSM 44701T), isolated from a smear-ripened cheese.</title>
        <authorList>
            <consortium name="US DOE Joint Genome Institute (JGI-PGF)"/>
            <person name="Walter F."/>
            <person name="Albersmeier A."/>
            <person name="Kalinowski J."/>
            <person name="Ruckert C."/>
        </authorList>
    </citation>
    <scope>NUCLEOTIDE SEQUENCE</scope>
    <source>
        <strain evidence="5">KCTC 32182</strain>
    </source>
</reference>
<dbReference type="Proteomes" id="UP000645257">
    <property type="component" value="Unassembled WGS sequence"/>
</dbReference>
<comment type="catalytic activity">
    <reaction evidence="3">
        <text>ATP + H2O = ADP + phosphate + H(+)</text>
        <dbReference type="Rhea" id="RHEA:13065"/>
        <dbReference type="ChEBI" id="CHEBI:15377"/>
        <dbReference type="ChEBI" id="CHEBI:15378"/>
        <dbReference type="ChEBI" id="CHEBI:30616"/>
        <dbReference type="ChEBI" id="CHEBI:43474"/>
        <dbReference type="ChEBI" id="CHEBI:456216"/>
        <dbReference type="EC" id="5.6.2.3"/>
    </reaction>
</comment>
<comment type="caution">
    <text evidence="5">The sequence shown here is derived from an EMBL/GenBank/DDBJ whole genome shotgun (WGS) entry which is preliminary data.</text>
</comment>
<keyword evidence="3" id="KW-0234">DNA repair</keyword>
<protein>
    <recommendedName>
        <fullName evidence="3">RecBCD enzyme subunit RecD</fullName>
        <ecNumber evidence="3">5.6.2.3</ecNumber>
    </recommendedName>
    <alternativeName>
        <fullName evidence="3">DNA 5'-3' helicase subunit RecD</fullName>
    </alternativeName>
    <alternativeName>
        <fullName evidence="3">Exonuclease V subunit RecD</fullName>
        <shortName evidence="3">ExoV subunit RecD</shortName>
    </alternativeName>
    <alternativeName>
        <fullName evidence="3">Helicase/nuclease RecBCD subunit RecD</fullName>
    </alternativeName>
</protein>
<sequence length="567" mass="60597">MDRADGNDSLAAQLNALFARLDPFWDEEAAGVVGRLLDANSAGHVCLPLTGPRDRARLACSPLTGRPGQYAPLVLDEAGRLYFARHWHDETLLAERLGAMARVTVGVDDEALATALAGLFPGEERVPDRQKLAAALAARRRLMVISGGPGTGKTTTVVRLLALLAGLPGRPLSMAMAAPTGKAAARLAESVNASIAKMPLDEDTRRQLPRTASTLHRLLGVRPGEARARHHAGNPLPLDVLVVDEASMIDQSLMARTVEALPSGCRLILLGDRDQLSSVDAGAVLGDLCGRIEFREETLAWLAEVAGPLPDDLAVGDGPLADCVMLLTHSHRFAAGGGIGELARRVNAGDAQGALAALDDPASGDIGWCGSDLIFAAYDKRRDYLAEARRGSDPAAIQRAFQSFMLLAAERRQIEAVNQGIERLLEQEGVKPAGRDGYAGRPVMVTENDYGIQLFNGDIGFTVERSDGLRVLFPDASGGWREIAPGRLPAHQTVYAMTVHKSQGSEYGDVWLALPDTPTPSLDRALIYTAITRARESFRVHGGAPVWLAGVSVRTWRDSALAERLRG</sequence>
<reference evidence="5" key="2">
    <citation type="submission" date="2020-09" db="EMBL/GenBank/DDBJ databases">
        <authorList>
            <person name="Sun Q."/>
            <person name="Kim S."/>
        </authorList>
    </citation>
    <scope>NUCLEOTIDE SEQUENCE</scope>
    <source>
        <strain evidence="5">KCTC 32182</strain>
    </source>
</reference>